<accession>A0A7X0NW45</accession>
<keyword evidence="1" id="KW-0812">Transmembrane</keyword>
<comment type="caution">
    <text evidence="2">The sequence shown here is derived from an EMBL/GenBank/DDBJ whole genome shotgun (WGS) entry which is preliminary data.</text>
</comment>
<organism evidence="2 3">
    <name type="scientific">Nonomuraea rubra</name>
    <dbReference type="NCBI Taxonomy" id="46180"/>
    <lineage>
        <taxon>Bacteria</taxon>
        <taxon>Bacillati</taxon>
        <taxon>Actinomycetota</taxon>
        <taxon>Actinomycetes</taxon>
        <taxon>Streptosporangiales</taxon>
        <taxon>Streptosporangiaceae</taxon>
        <taxon>Nonomuraea</taxon>
    </lineage>
</organism>
<keyword evidence="1" id="KW-1133">Transmembrane helix</keyword>
<dbReference type="Proteomes" id="UP000565579">
    <property type="component" value="Unassembled WGS sequence"/>
</dbReference>
<keyword evidence="1" id="KW-0472">Membrane</keyword>
<keyword evidence="3" id="KW-1185">Reference proteome</keyword>
<evidence type="ECO:0000313" key="2">
    <source>
        <dbReference type="EMBL" id="MBB6550685.1"/>
    </source>
</evidence>
<proteinExistence type="predicted"/>
<dbReference type="RefSeq" id="WP_185104915.1">
    <property type="nucleotide sequence ID" value="NZ_BAAAXY010000048.1"/>
</dbReference>
<evidence type="ECO:0000313" key="3">
    <source>
        <dbReference type="Proteomes" id="UP000565579"/>
    </source>
</evidence>
<dbReference type="EMBL" id="JACHMI010000001">
    <property type="protein sequence ID" value="MBB6550685.1"/>
    <property type="molecule type" value="Genomic_DNA"/>
</dbReference>
<protein>
    <submittedName>
        <fullName evidence="2">Preprotein translocase subunit YajC</fullName>
    </submittedName>
</protein>
<sequence>MPNIGVPELLILGVLFVLLVLFVLAVAGVVFVAVRRANRRRDQERS</sequence>
<gene>
    <name evidence="2" type="ORF">HD593_005480</name>
</gene>
<evidence type="ECO:0000256" key="1">
    <source>
        <dbReference type="SAM" id="Phobius"/>
    </source>
</evidence>
<dbReference type="AlphaFoldDB" id="A0A7X0NW45"/>
<feature type="transmembrane region" description="Helical" evidence="1">
    <location>
        <begin position="12"/>
        <end position="34"/>
    </location>
</feature>
<name>A0A7X0NW45_9ACTN</name>
<reference evidence="2 3" key="1">
    <citation type="submission" date="2020-08" db="EMBL/GenBank/DDBJ databases">
        <title>Sequencing the genomes of 1000 actinobacteria strains.</title>
        <authorList>
            <person name="Klenk H.-P."/>
        </authorList>
    </citation>
    <scope>NUCLEOTIDE SEQUENCE [LARGE SCALE GENOMIC DNA]</scope>
    <source>
        <strain evidence="2 3">DSM 43768</strain>
    </source>
</reference>